<reference evidence="1 3" key="1">
    <citation type="submission" date="2021-06" db="EMBL/GenBank/DDBJ databases">
        <title>Caerostris darwini draft genome.</title>
        <authorList>
            <person name="Kono N."/>
            <person name="Arakawa K."/>
        </authorList>
    </citation>
    <scope>NUCLEOTIDE SEQUENCE [LARGE SCALE GENOMIC DNA]</scope>
</reference>
<sequence>MWSERGEILSQISNQIRLGTTCFFKNNGIICRRLGGGGGTCPCQLIVAYGEPLPFITGVHLNCLHFRKKARRGVKNTAKGAGGTGR</sequence>
<gene>
    <name evidence="1" type="ORF">CDAR_372791</name>
    <name evidence="2" type="ORF">CDAR_372901</name>
</gene>
<proteinExistence type="predicted"/>
<name>A0AAV4RU05_9ARAC</name>
<evidence type="ECO:0000313" key="1">
    <source>
        <dbReference type="EMBL" id="GIY24421.1"/>
    </source>
</evidence>
<evidence type="ECO:0000313" key="2">
    <source>
        <dbReference type="EMBL" id="GIY24442.1"/>
    </source>
</evidence>
<dbReference type="Proteomes" id="UP001054837">
    <property type="component" value="Unassembled WGS sequence"/>
</dbReference>
<comment type="caution">
    <text evidence="1">The sequence shown here is derived from an EMBL/GenBank/DDBJ whole genome shotgun (WGS) entry which is preliminary data.</text>
</comment>
<evidence type="ECO:0000313" key="3">
    <source>
        <dbReference type="Proteomes" id="UP001054837"/>
    </source>
</evidence>
<organism evidence="1 3">
    <name type="scientific">Caerostris darwini</name>
    <dbReference type="NCBI Taxonomy" id="1538125"/>
    <lineage>
        <taxon>Eukaryota</taxon>
        <taxon>Metazoa</taxon>
        <taxon>Ecdysozoa</taxon>
        <taxon>Arthropoda</taxon>
        <taxon>Chelicerata</taxon>
        <taxon>Arachnida</taxon>
        <taxon>Araneae</taxon>
        <taxon>Araneomorphae</taxon>
        <taxon>Entelegynae</taxon>
        <taxon>Araneoidea</taxon>
        <taxon>Araneidae</taxon>
        <taxon>Caerostris</taxon>
    </lineage>
</organism>
<keyword evidence="3" id="KW-1185">Reference proteome</keyword>
<accession>A0AAV4RU05</accession>
<dbReference type="EMBL" id="BPLQ01006694">
    <property type="protein sequence ID" value="GIY24421.1"/>
    <property type="molecule type" value="Genomic_DNA"/>
</dbReference>
<dbReference type="AlphaFoldDB" id="A0AAV4RU05"/>
<dbReference type="EMBL" id="BPLQ01006694">
    <property type="protein sequence ID" value="GIY24442.1"/>
    <property type="molecule type" value="Genomic_DNA"/>
</dbReference>
<protein>
    <submittedName>
        <fullName evidence="1">Uncharacterized protein</fullName>
    </submittedName>
</protein>